<protein>
    <submittedName>
        <fullName evidence="3">Uncharacterized protein</fullName>
    </submittedName>
</protein>
<name>A9IVX9_BART1</name>
<sequence>MKIFKHCISCVVAVAIFFSQVLGASADTLNGRFQNTGFISVMKQENGVIKTVKDIIRQFSGQSSEKGVQKVAGLIGAEVAIFGLLAYLFYFFSAPALPPHQKPGQRAFTAFARSAWALIP</sequence>
<evidence type="ECO:0000313" key="4">
    <source>
        <dbReference type="Proteomes" id="UP000001592"/>
    </source>
</evidence>
<dbReference type="HOGENOM" id="CLU_165947_0_0_5"/>
<keyword evidence="4" id="KW-1185">Reference proteome</keyword>
<keyword evidence="1" id="KW-1133">Transmembrane helix</keyword>
<dbReference type="KEGG" id="btr:BT_1479"/>
<evidence type="ECO:0000256" key="1">
    <source>
        <dbReference type="SAM" id="Phobius"/>
    </source>
</evidence>
<organism evidence="3 4">
    <name type="scientific">Bartonella tribocorum (strain DSM 28219 / CCUG 45778 / CIP 105476 / IBS 506)</name>
    <dbReference type="NCBI Taxonomy" id="382640"/>
    <lineage>
        <taxon>Bacteria</taxon>
        <taxon>Pseudomonadati</taxon>
        <taxon>Pseudomonadota</taxon>
        <taxon>Alphaproteobacteria</taxon>
        <taxon>Hyphomicrobiales</taxon>
        <taxon>Bartonellaceae</taxon>
        <taxon>Bartonella</taxon>
    </lineage>
</organism>
<dbReference type="EMBL" id="AM260525">
    <property type="protein sequence ID" value="CAK01828.1"/>
    <property type="molecule type" value="Genomic_DNA"/>
</dbReference>
<proteinExistence type="predicted"/>
<evidence type="ECO:0000313" key="3">
    <source>
        <dbReference type="EMBL" id="CAK01828.1"/>
    </source>
</evidence>
<keyword evidence="1" id="KW-0812">Transmembrane</keyword>
<dbReference type="eggNOG" id="ENOG503143F">
    <property type="taxonomic scope" value="Bacteria"/>
</dbReference>
<keyword evidence="1" id="KW-0472">Membrane</keyword>
<dbReference type="RefSeq" id="WP_012231968.1">
    <property type="nucleotide sequence ID" value="NC_010161.1"/>
</dbReference>
<evidence type="ECO:0000256" key="2">
    <source>
        <dbReference type="SAM" id="SignalP"/>
    </source>
</evidence>
<feature type="transmembrane region" description="Helical" evidence="1">
    <location>
        <begin position="71"/>
        <end position="92"/>
    </location>
</feature>
<feature type="chain" id="PRO_5002739104" evidence="2">
    <location>
        <begin position="27"/>
        <end position="120"/>
    </location>
</feature>
<accession>A9IVX9</accession>
<reference evidence="3 4" key="1">
    <citation type="journal article" date="2007" name="Nat. Genet.">
        <title>Genomic analysis of Bartonella identifies type IV secretion systems as host adaptability factors.</title>
        <authorList>
            <person name="Saenz H.L."/>
            <person name="Engel P."/>
            <person name="Stoeckli M.C."/>
            <person name="Lanz C."/>
            <person name="Raddatz G."/>
            <person name="Vayssier-Taussat M."/>
            <person name="Birtles R."/>
            <person name="Schuster S.C."/>
            <person name="Dehio C."/>
        </authorList>
    </citation>
    <scope>NUCLEOTIDE SEQUENCE [LARGE SCALE GENOMIC DNA]</scope>
    <source>
        <strain evidence="4">DSM 28219 / CCUG 45778 / CIP 105476 / IBS 506</strain>
    </source>
</reference>
<keyword evidence="2" id="KW-0732">Signal</keyword>
<dbReference type="Proteomes" id="UP000001592">
    <property type="component" value="Chromosome"/>
</dbReference>
<feature type="signal peptide" evidence="2">
    <location>
        <begin position="1"/>
        <end position="26"/>
    </location>
</feature>
<dbReference type="AlphaFoldDB" id="A9IVX9"/>
<gene>
    <name evidence="3" type="ordered locus">BT_1479</name>
</gene>